<dbReference type="CDD" id="cd20145">
    <property type="entry name" value="PWWP_ZCWPW1"/>
    <property type="match status" value="1"/>
</dbReference>
<dbReference type="PANTHER" id="PTHR15999:SF2">
    <property type="entry name" value="ZINC FINGER CW-TYPE PWWP DOMAIN PROTEIN 1"/>
    <property type="match status" value="1"/>
</dbReference>
<feature type="domain" description="PWWP" evidence="2">
    <location>
        <begin position="24"/>
        <end position="85"/>
    </location>
</feature>
<accession>A0AAV4SB41</accession>
<comment type="caution">
    <text evidence="3">The sequence shown here is derived from an EMBL/GenBank/DDBJ whole genome shotgun (WGS) entry which is preliminary data.</text>
</comment>
<dbReference type="Pfam" id="PF00855">
    <property type="entry name" value="PWWP"/>
    <property type="match status" value="1"/>
</dbReference>
<protein>
    <submittedName>
        <fullName evidence="3">Zinc finger CW-type PWWP domain protein 1</fullName>
    </submittedName>
</protein>
<reference evidence="3 4" key="1">
    <citation type="submission" date="2021-06" db="EMBL/GenBank/DDBJ databases">
        <title>Caerostris extrusa draft genome.</title>
        <authorList>
            <person name="Kono N."/>
            <person name="Arakawa K."/>
        </authorList>
    </citation>
    <scope>NUCLEOTIDE SEQUENCE [LARGE SCALE GENOMIC DNA]</scope>
</reference>
<dbReference type="InterPro" id="IPR042778">
    <property type="entry name" value="ZCWPW1/ZCWPW2"/>
</dbReference>
<evidence type="ECO:0000256" key="1">
    <source>
        <dbReference type="SAM" id="MobiDB-lite"/>
    </source>
</evidence>
<proteinExistence type="predicted"/>
<feature type="compositionally biased region" description="Basic and acidic residues" evidence="1">
    <location>
        <begin position="278"/>
        <end position="288"/>
    </location>
</feature>
<dbReference type="SMART" id="SM00293">
    <property type="entry name" value="PWWP"/>
    <property type="match status" value="1"/>
</dbReference>
<sequence length="288" mass="33241">MLTLGKCDDPAAEIADEEFLNYSPGSIVWAKLDGYPWWPAMVDENSDIEEFVWKENGITYYNVTFLDKRVTHAWILERFIRPFSNHFVGMDTFQKHKQNKYAVAIREAKQRAETALKMPIKDRLKTFSFAYLFKGHWPSADNYVVFGSLTIISMHQHYFLENDCENITDALLKEVEDLESNFSTHSDVSENEDLFIRNKETIHTSAANIENIAQEKYNTKYLNDKDFISPSKAVFPFIKSKNSFLKTETSDNQVTAENTTHSATPLKKKKVIGIKRGKNTEKPATKKN</sequence>
<evidence type="ECO:0000259" key="2">
    <source>
        <dbReference type="PROSITE" id="PS50812"/>
    </source>
</evidence>
<dbReference type="PROSITE" id="PS50812">
    <property type="entry name" value="PWWP"/>
    <property type="match status" value="1"/>
</dbReference>
<dbReference type="GO" id="GO:0005634">
    <property type="term" value="C:nucleus"/>
    <property type="evidence" value="ECO:0007669"/>
    <property type="project" value="TreeGrafter"/>
</dbReference>
<dbReference type="EMBL" id="BPLR01009373">
    <property type="protein sequence ID" value="GIY31395.1"/>
    <property type="molecule type" value="Genomic_DNA"/>
</dbReference>
<feature type="region of interest" description="Disordered" evidence="1">
    <location>
        <begin position="252"/>
        <end position="288"/>
    </location>
</feature>
<evidence type="ECO:0000313" key="3">
    <source>
        <dbReference type="EMBL" id="GIY31395.1"/>
    </source>
</evidence>
<dbReference type="InterPro" id="IPR000313">
    <property type="entry name" value="PWWP_dom"/>
</dbReference>
<organism evidence="3 4">
    <name type="scientific">Caerostris extrusa</name>
    <name type="common">Bark spider</name>
    <name type="synonym">Caerostris bankana</name>
    <dbReference type="NCBI Taxonomy" id="172846"/>
    <lineage>
        <taxon>Eukaryota</taxon>
        <taxon>Metazoa</taxon>
        <taxon>Ecdysozoa</taxon>
        <taxon>Arthropoda</taxon>
        <taxon>Chelicerata</taxon>
        <taxon>Arachnida</taxon>
        <taxon>Araneae</taxon>
        <taxon>Araneomorphae</taxon>
        <taxon>Entelegynae</taxon>
        <taxon>Araneoidea</taxon>
        <taxon>Araneidae</taxon>
        <taxon>Caerostris</taxon>
    </lineage>
</organism>
<evidence type="ECO:0000313" key="4">
    <source>
        <dbReference type="Proteomes" id="UP001054945"/>
    </source>
</evidence>
<dbReference type="Proteomes" id="UP001054945">
    <property type="component" value="Unassembled WGS sequence"/>
</dbReference>
<dbReference type="Gene3D" id="2.30.30.140">
    <property type="match status" value="1"/>
</dbReference>
<feature type="compositionally biased region" description="Basic residues" evidence="1">
    <location>
        <begin position="266"/>
        <end position="277"/>
    </location>
</feature>
<feature type="compositionally biased region" description="Polar residues" evidence="1">
    <location>
        <begin position="252"/>
        <end position="263"/>
    </location>
</feature>
<dbReference type="PANTHER" id="PTHR15999">
    <property type="entry name" value="ZINC FINGER CW-TYPE PWWP DOMAIN PROTEIN 1"/>
    <property type="match status" value="1"/>
</dbReference>
<name>A0AAV4SB41_CAEEX</name>
<dbReference type="AlphaFoldDB" id="A0AAV4SB41"/>
<dbReference type="SUPFAM" id="SSF63748">
    <property type="entry name" value="Tudor/PWWP/MBT"/>
    <property type="match status" value="1"/>
</dbReference>
<keyword evidence="4" id="KW-1185">Reference proteome</keyword>
<gene>
    <name evidence="3" type="primary">ZCWPW1_2</name>
    <name evidence="3" type="ORF">CEXT_457211</name>
</gene>